<dbReference type="FunFam" id="3.30.479.30:FF:000004">
    <property type="entry name" value="Putative membrane protease family, stomatin"/>
    <property type="match status" value="1"/>
</dbReference>
<dbReference type="InterPro" id="IPR001107">
    <property type="entry name" value="Band_7"/>
</dbReference>
<name>A0A7S7AWZ7_9SPIR</name>
<protein>
    <submittedName>
        <fullName evidence="4">Slipin family protein</fullName>
    </submittedName>
</protein>
<evidence type="ECO:0000313" key="4">
    <source>
        <dbReference type="EMBL" id="QOW61086.1"/>
    </source>
</evidence>
<dbReference type="InterPro" id="IPR036013">
    <property type="entry name" value="Band_7/SPFH_dom_sf"/>
</dbReference>
<dbReference type="AlphaFoldDB" id="A0A7S7AWZ7"/>
<dbReference type="InterPro" id="IPR043202">
    <property type="entry name" value="Band-7_stomatin-like"/>
</dbReference>
<dbReference type="PANTHER" id="PTHR10264">
    <property type="entry name" value="BAND 7 PROTEIN-RELATED"/>
    <property type="match status" value="1"/>
</dbReference>
<accession>A0A7S7AWZ7</accession>
<evidence type="ECO:0000256" key="2">
    <source>
        <dbReference type="ARBA" id="ARBA00008164"/>
    </source>
</evidence>
<comment type="subcellular location">
    <subcellularLocation>
        <location evidence="1">Membrane</location>
        <topology evidence="1">Single-pass membrane protein</topology>
    </subcellularLocation>
</comment>
<feature type="domain" description="Band 7" evidence="3">
    <location>
        <begin position="130"/>
        <end position="289"/>
    </location>
</feature>
<dbReference type="Pfam" id="PF01145">
    <property type="entry name" value="Band_7"/>
    <property type="match status" value="1"/>
</dbReference>
<dbReference type="GO" id="GO:0098552">
    <property type="term" value="C:side of membrane"/>
    <property type="evidence" value="ECO:0007669"/>
    <property type="project" value="UniProtKB-ARBA"/>
</dbReference>
<dbReference type="RefSeq" id="WP_024467815.1">
    <property type="nucleotide sequence ID" value="NZ_CP061839.1"/>
</dbReference>
<evidence type="ECO:0000256" key="1">
    <source>
        <dbReference type="ARBA" id="ARBA00004167"/>
    </source>
</evidence>
<reference evidence="4 5" key="1">
    <citation type="submission" date="2020-09" db="EMBL/GenBank/DDBJ databases">
        <title>Characterization of Treponema spp. from bovine digital dermatitis in Korea.</title>
        <authorList>
            <person name="Espiritu H.M."/>
            <person name="Cho Y.I."/>
            <person name="Mamuad L."/>
        </authorList>
    </citation>
    <scope>NUCLEOTIDE SEQUENCE [LARGE SCALE GENOMIC DNA]</scope>
    <source>
        <strain evidence="4 5">KS1</strain>
    </source>
</reference>
<gene>
    <name evidence="4" type="ORF">IFE08_01330</name>
</gene>
<dbReference type="EMBL" id="CP061839">
    <property type="protein sequence ID" value="QOW61086.1"/>
    <property type="molecule type" value="Genomic_DNA"/>
</dbReference>
<sequence length="364" mass="42095">MRIQYDERALLFKHGKFIKLLGPCFFLNLKNYKIEKHSVYEELCTNADKTTLLLNKDFTEQVEFVELQDNNIALYFDDGIFKDVLTAGKHIFWKNNHKKEFITADLNNPCIDTGIISEEVINSNFLQDYIIRETVESYEKGLLFIDKTFIKVLEAGSYYFWKGSKLVNIIKADMRSRQIEISGQEILTKDKISLRLNFVCQYKIADPIKALAETEDYESQLYTCLQLALREYIGTMTFDELLEKKEEVNKFVINILKTHEEKLGVTIIFSGLKDIILPGEIRDIINQVLIAEKKAQANVITRREETASTRSLLNTAKLMEENSLLLKLKELEYIDKISEKINQISVTGGGQILDQLKEIFTGKL</sequence>
<dbReference type="SMART" id="SM00244">
    <property type="entry name" value="PHB"/>
    <property type="match status" value="1"/>
</dbReference>
<dbReference type="CDD" id="cd13438">
    <property type="entry name" value="SPFH_eoslipins_u2"/>
    <property type="match status" value="1"/>
</dbReference>
<dbReference type="PANTHER" id="PTHR10264:SF83">
    <property type="entry name" value="BLL5629 PROTEIN"/>
    <property type="match status" value="1"/>
</dbReference>
<comment type="similarity">
    <text evidence="2">Belongs to the band 7/mec-2 family.</text>
</comment>
<organism evidence="4 5">
    <name type="scientific">Treponema pedis</name>
    <dbReference type="NCBI Taxonomy" id="409322"/>
    <lineage>
        <taxon>Bacteria</taxon>
        <taxon>Pseudomonadati</taxon>
        <taxon>Spirochaetota</taxon>
        <taxon>Spirochaetia</taxon>
        <taxon>Spirochaetales</taxon>
        <taxon>Treponemataceae</taxon>
        <taxon>Treponema</taxon>
    </lineage>
</organism>
<dbReference type="Gene3D" id="3.30.479.30">
    <property type="entry name" value="Band 7 domain"/>
    <property type="match status" value="1"/>
</dbReference>
<proteinExistence type="inferred from homology"/>
<dbReference type="GO" id="GO:0005886">
    <property type="term" value="C:plasma membrane"/>
    <property type="evidence" value="ECO:0007669"/>
    <property type="project" value="InterPro"/>
</dbReference>
<evidence type="ECO:0000259" key="3">
    <source>
        <dbReference type="SMART" id="SM00244"/>
    </source>
</evidence>
<dbReference type="SUPFAM" id="SSF117892">
    <property type="entry name" value="Band 7/SPFH domain"/>
    <property type="match status" value="1"/>
</dbReference>
<evidence type="ECO:0000313" key="5">
    <source>
        <dbReference type="Proteomes" id="UP000593915"/>
    </source>
</evidence>
<dbReference type="Proteomes" id="UP000593915">
    <property type="component" value="Chromosome"/>
</dbReference>